<protein>
    <recommendedName>
        <fullName evidence="2">YhaN AAA domain-containing protein</fullName>
    </recommendedName>
</protein>
<dbReference type="PANTHER" id="PTHR41259:SF1">
    <property type="entry name" value="DOUBLE-STRAND BREAK REPAIR RAD50 ATPASE, PUTATIVE-RELATED"/>
    <property type="match status" value="1"/>
</dbReference>
<dbReference type="EMBL" id="NEVP01000004">
    <property type="protein sequence ID" value="OZI53867.1"/>
    <property type="molecule type" value="Genomic_DNA"/>
</dbReference>
<comment type="caution">
    <text evidence="3">The sequence shown here is derived from an EMBL/GenBank/DDBJ whole genome shotgun (WGS) entry which is preliminary data.</text>
</comment>
<dbReference type="AlphaFoldDB" id="A0A261TX85"/>
<feature type="coiled-coil region" evidence="1">
    <location>
        <begin position="685"/>
        <end position="738"/>
    </location>
</feature>
<feature type="coiled-coil region" evidence="1">
    <location>
        <begin position="538"/>
        <end position="600"/>
    </location>
</feature>
<dbReference type="Pfam" id="PF13514">
    <property type="entry name" value="AAA_27"/>
    <property type="match status" value="1"/>
</dbReference>
<sequence>MKVSRIALAEFRKFHGAAELDGLEAGLNIIVGANEAGKSTYAAALRAAFLERYGTSTVSHLAPRGVAGARPSVEVAFEHDGHDYLLRKHFLSRARCELLIDGGRQRHEGEDAEQVLATLLGFDLPKKGLSKPEHAGIPGLLWIEQGEGQLLAGPAGHADTYLRDALTGISGELASQDGDRLYEQVQADRAELLDARGKPRAAYRDAEAELARLAQQEDEQARALAALEADVDRLTRLRGEHERDEREAPWVGHEAQAMQARQRLEALARLREQVARLQSDAQRAGETAALTRAQVQRDQDDAQALAALADTLAREQQRASEQAQHAQTAAAALAQAEQELAAAREHHAARTAAEAAAQELASLTARVRDAEADIARLRQAVAQAEAAQAAAEAARAAREGQVRFEEPRLQALRRAQQALDALRVQQQAVATRLSYTFSAPGARLEGQPLDGEGSMLLTEAARLDIPGVGWLRIEPGGRDLQALASDLVQAQGAHQQLLRELGVESLAQAEQAWLRLAASERDLNDAHKALAIHAPQGLDALRRELQSREQTAARDQERLATLRAQQSAAAPAAPAGTATLAQAQERYQQLAQQARQTQAAHDTAAARAQMLSEDLRTRRNAFDAPEESARRAARGDAWLAARTAQEALERDHAQQAQTLAAERPDVAEQDLARFTRSAEVARHRHAERQAELLQLQGRLQQANAQGMGEQLALTRAERERWTRRRDELRERAQALDLLAGLLQSARQQTTQRLLAPLSQRLEHYLGLLLPGARLAFDAQLQPVALSRGVEEDLASLSFGTREQLGLLARFAYADLLREAGRPTLLVLDDALVHADDARRDLMKRALFDVATRHQVLLFTCHGRAWEDMGVPQRQLA</sequence>
<dbReference type="RefSeq" id="WP_094799369.1">
    <property type="nucleotide sequence ID" value="NZ_NEVP01000004.1"/>
</dbReference>
<feature type="coiled-coil region" evidence="1">
    <location>
        <begin position="203"/>
        <end position="287"/>
    </location>
</feature>
<evidence type="ECO:0000259" key="2">
    <source>
        <dbReference type="Pfam" id="PF13514"/>
    </source>
</evidence>
<proteinExistence type="predicted"/>
<dbReference type="PANTHER" id="PTHR41259">
    <property type="entry name" value="DOUBLE-STRAND BREAK REPAIR RAD50 ATPASE, PUTATIVE-RELATED"/>
    <property type="match status" value="1"/>
</dbReference>
<feature type="coiled-coil region" evidence="1">
    <location>
        <begin position="326"/>
        <end position="397"/>
    </location>
</feature>
<accession>A0A261TX85</accession>
<reference evidence="3 4" key="1">
    <citation type="submission" date="2017-05" db="EMBL/GenBank/DDBJ databases">
        <title>Complete and WGS of Bordetella genogroups.</title>
        <authorList>
            <person name="Spilker T."/>
            <person name="LiPuma J."/>
        </authorList>
    </citation>
    <scope>NUCLEOTIDE SEQUENCE [LARGE SCALE GENOMIC DNA]</scope>
    <source>
        <strain evidence="3 4">AU10456</strain>
    </source>
</reference>
<dbReference type="Gene3D" id="3.40.50.300">
    <property type="entry name" value="P-loop containing nucleotide triphosphate hydrolases"/>
    <property type="match status" value="2"/>
</dbReference>
<dbReference type="Proteomes" id="UP000216913">
    <property type="component" value="Unassembled WGS sequence"/>
</dbReference>
<feature type="domain" description="YhaN AAA" evidence="2">
    <location>
        <begin position="1"/>
        <end position="47"/>
    </location>
</feature>
<evidence type="ECO:0000313" key="3">
    <source>
        <dbReference type="EMBL" id="OZI53867.1"/>
    </source>
</evidence>
<organism evidence="3 4">
    <name type="scientific">Bordetella genomosp. 5</name>
    <dbReference type="NCBI Taxonomy" id="1395608"/>
    <lineage>
        <taxon>Bacteria</taxon>
        <taxon>Pseudomonadati</taxon>
        <taxon>Pseudomonadota</taxon>
        <taxon>Betaproteobacteria</taxon>
        <taxon>Burkholderiales</taxon>
        <taxon>Alcaligenaceae</taxon>
        <taxon>Bordetella</taxon>
    </lineage>
</organism>
<evidence type="ECO:0000313" key="4">
    <source>
        <dbReference type="Proteomes" id="UP000216913"/>
    </source>
</evidence>
<gene>
    <name evidence="3" type="ORF">CAL25_07910</name>
</gene>
<dbReference type="OrthoDB" id="9764467at2"/>
<dbReference type="InterPro" id="IPR027417">
    <property type="entry name" value="P-loop_NTPase"/>
</dbReference>
<keyword evidence="4" id="KW-1185">Reference proteome</keyword>
<name>A0A261TX85_9BORD</name>
<dbReference type="InterPro" id="IPR038734">
    <property type="entry name" value="YhaN_AAA"/>
</dbReference>
<dbReference type="SUPFAM" id="SSF52540">
    <property type="entry name" value="P-loop containing nucleoside triphosphate hydrolases"/>
    <property type="match status" value="1"/>
</dbReference>
<evidence type="ECO:0000256" key="1">
    <source>
        <dbReference type="SAM" id="Coils"/>
    </source>
</evidence>
<keyword evidence="1" id="KW-0175">Coiled coil</keyword>